<evidence type="ECO:0000256" key="1">
    <source>
        <dbReference type="SAM" id="Phobius"/>
    </source>
</evidence>
<feature type="transmembrane region" description="Helical" evidence="1">
    <location>
        <begin position="109"/>
        <end position="126"/>
    </location>
</feature>
<dbReference type="EMBL" id="CP001332">
    <property type="protein sequence ID" value="ACO67211.1"/>
    <property type="molecule type" value="Genomic_DNA"/>
</dbReference>
<sequence>MALIITGEQYVQAWGAVFGVYALLMLLAPEKMVSDHFKAKCTPMNAFWIRGQSVSVAATAYLLQKIPTAEAVDFGLLITAAIAILYPFNAKFGLISKNMPVKYTGFPNHYVPEVLMTGFLAAGLYLKYA</sequence>
<reference evidence="2 3" key="1">
    <citation type="journal article" date="2009" name="Science">
        <title>Green evolution and dynamic adaptations revealed by genomes of the marine picoeukaryotes Micromonas.</title>
        <authorList>
            <person name="Worden A.Z."/>
            <person name="Lee J.H."/>
            <person name="Mock T."/>
            <person name="Rouze P."/>
            <person name="Simmons M.P."/>
            <person name="Aerts A.L."/>
            <person name="Allen A.E."/>
            <person name="Cuvelier M.L."/>
            <person name="Derelle E."/>
            <person name="Everett M.V."/>
            <person name="Foulon E."/>
            <person name="Grimwood J."/>
            <person name="Gundlach H."/>
            <person name="Henrissat B."/>
            <person name="Napoli C."/>
            <person name="McDonald S.M."/>
            <person name="Parker M.S."/>
            <person name="Rombauts S."/>
            <person name="Salamov A."/>
            <person name="Von Dassow P."/>
            <person name="Badger J.H."/>
            <person name="Coutinho P.M."/>
            <person name="Demir E."/>
            <person name="Dubchak I."/>
            <person name="Gentemann C."/>
            <person name="Eikrem W."/>
            <person name="Gready J.E."/>
            <person name="John U."/>
            <person name="Lanier W."/>
            <person name="Lindquist E.A."/>
            <person name="Lucas S."/>
            <person name="Mayer K.F."/>
            <person name="Moreau H."/>
            <person name="Not F."/>
            <person name="Otillar R."/>
            <person name="Panaud O."/>
            <person name="Pangilinan J."/>
            <person name="Paulsen I."/>
            <person name="Piegu B."/>
            <person name="Poliakov A."/>
            <person name="Robbens S."/>
            <person name="Schmutz J."/>
            <person name="Toulza E."/>
            <person name="Wyss T."/>
            <person name="Zelensky A."/>
            <person name="Zhou K."/>
            <person name="Armbrust E.V."/>
            <person name="Bhattacharya D."/>
            <person name="Goodenough U.W."/>
            <person name="Van de Peer Y."/>
            <person name="Grigoriev I.V."/>
        </authorList>
    </citation>
    <scope>NUCLEOTIDE SEQUENCE [LARGE SCALE GENOMIC DNA]</scope>
    <source>
        <strain evidence="3">RCC299 / NOUM17</strain>
    </source>
</reference>
<keyword evidence="1" id="KW-0472">Membrane</keyword>
<dbReference type="AlphaFoldDB" id="C1EGZ7"/>
<dbReference type="RefSeq" id="XP_002505953.1">
    <property type="nucleotide sequence ID" value="XM_002505907.1"/>
</dbReference>
<feature type="transmembrane region" description="Helical" evidence="1">
    <location>
        <begin position="12"/>
        <end position="28"/>
    </location>
</feature>
<accession>C1EGZ7</accession>
<evidence type="ECO:0000313" key="3">
    <source>
        <dbReference type="Proteomes" id="UP000002009"/>
    </source>
</evidence>
<dbReference type="KEGG" id="mis:MICPUN_51998"/>
<dbReference type="OMA" id="QFWIRGS"/>
<name>C1EGZ7_MICCC</name>
<organism evidence="2 3">
    <name type="scientific">Micromonas commoda (strain RCC299 / NOUM17 / CCMP2709)</name>
    <name type="common">Picoplanktonic green alga</name>
    <dbReference type="NCBI Taxonomy" id="296587"/>
    <lineage>
        <taxon>Eukaryota</taxon>
        <taxon>Viridiplantae</taxon>
        <taxon>Chlorophyta</taxon>
        <taxon>Mamiellophyceae</taxon>
        <taxon>Mamiellales</taxon>
        <taxon>Mamiellaceae</taxon>
        <taxon>Micromonas</taxon>
    </lineage>
</organism>
<keyword evidence="1" id="KW-0812">Transmembrane</keyword>
<proteinExistence type="predicted"/>
<dbReference type="eggNOG" id="ENOG502STJB">
    <property type="taxonomic scope" value="Eukaryota"/>
</dbReference>
<keyword evidence="1" id="KW-1133">Transmembrane helix</keyword>
<keyword evidence="3" id="KW-1185">Reference proteome</keyword>
<feature type="transmembrane region" description="Helical" evidence="1">
    <location>
        <begin position="71"/>
        <end position="89"/>
    </location>
</feature>
<gene>
    <name evidence="2" type="ORF">MICPUN_51998</name>
</gene>
<dbReference type="InParanoid" id="C1EGZ7"/>
<dbReference type="OrthoDB" id="189346at2759"/>
<dbReference type="GeneID" id="8249087"/>
<protein>
    <submittedName>
        <fullName evidence="2">Uncharacterized protein</fullName>
    </submittedName>
</protein>
<dbReference type="Proteomes" id="UP000002009">
    <property type="component" value="Chromosome 14"/>
</dbReference>
<evidence type="ECO:0000313" key="2">
    <source>
        <dbReference type="EMBL" id="ACO67211.1"/>
    </source>
</evidence>